<dbReference type="Gene3D" id="1.10.357.10">
    <property type="entry name" value="Tetracycline Repressor, domain 2"/>
    <property type="match status" value="1"/>
</dbReference>
<evidence type="ECO:0000256" key="1">
    <source>
        <dbReference type="ARBA" id="ARBA00023125"/>
    </source>
</evidence>
<feature type="DNA-binding region" description="H-T-H motif" evidence="2">
    <location>
        <begin position="29"/>
        <end position="48"/>
    </location>
</feature>
<dbReference type="EMBL" id="PPFX01000024">
    <property type="protein sequence ID" value="PNU19705.1"/>
    <property type="molecule type" value="Genomic_DNA"/>
</dbReference>
<dbReference type="PANTHER" id="PTHR30055">
    <property type="entry name" value="HTH-TYPE TRANSCRIPTIONAL REGULATOR RUTR"/>
    <property type="match status" value="1"/>
</dbReference>
<name>A0A2K2H8S1_9BACT</name>
<comment type="caution">
    <text evidence="4">The sequence shown here is derived from an EMBL/GenBank/DDBJ whole genome shotgun (WGS) entry which is preliminary data.</text>
</comment>
<accession>A0A2K2H8S1</accession>
<dbReference type="AlphaFoldDB" id="A0A2K2H8S1"/>
<dbReference type="PANTHER" id="PTHR30055:SF226">
    <property type="entry name" value="HTH-TYPE TRANSCRIPTIONAL REGULATOR PKSA"/>
    <property type="match status" value="1"/>
</dbReference>
<dbReference type="PRINTS" id="PR00455">
    <property type="entry name" value="HTHTETR"/>
</dbReference>
<dbReference type="RefSeq" id="WP_103115778.1">
    <property type="nucleotide sequence ID" value="NZ_PPFX01000024.1"/>
</dbReference>
<dbReference type="Pfam" id="PF00440">
    <property type="entry name" value="TetR_N"/>
    <property type="match status" value="1"/>
</dbReference>
<feature type="domain" description="HTH tetR-type" evidence="3">
    <location>
        <begin position="6"/>
        <end position="66"/>
    </location>
</feature>
<reference evidence="4 5" key="1">
    <citation type="journal article" date="2018" name="Genome Announc.">
        <title>Genome Sequence of Geothermobacter sp. HR-1 Iron Reducer from the Loihi Seamount.</title>
        <authorList>
            <person name="Smith H."/>
            <person name="Abuyen K."/>
            <person name="Tremblay J."/>
            <person name="Savalia P."/>
            <person name="Perez-Rodriguez I."/>
            <person name="Emerson D."/>
            <person name="Tully B."/>
            <person name="Amend J."/>
        </authorList>
    </citation>
    <scope>NUCLEOTIDE SEQUENCE [LARGE SCALE GENOMIC DNA]</scope>
    <source>
        <strain evidence="4 5">HR-1</strain>
    </source>
</reference>
<dbReference type="InterPro" id="IPR001647">
    <property type="entry name" value="HTH_TetR"/>
</dbReference>
<dbReference type="SUPFAM" id="SSF46689">
    <property type="entry name" value="Homeodomain-like"/>
    <property type="match status" value="1"/>
</dbReference>
<dbReference type="InterPro" id="IPR023772">
    <property type="entry name" value="DNA-bd_HTH_TetR-type_CS"/>
</dbReference>
<dbReference type="GO" id="GO:0003700">
    <property type="term" value="F:DNA-binding transcription factor activity"/>
    <property type="evidence" value="ECO:0007669"/>
    <property type="project" value="TreeGrafter"/>
</dbReference>
<sequence>MSRRANLSRDAILDRAIPLFAESGYNGVSMRDIARSCGQSSASLYHHFPDKQALYLAAMKQAFADRTAQLLTLLREDGPADRRLRNLVETLCRQLTEDRTFQRLLQRELLDGDRQRLQLTAESVFSEVTRELQRLCRELAPQFDPFLLAGSIIGLVMQHFQNAGLRRFLPGFQLQHDNPVVIAEHIVALLPGGKP</sequence>
<gene>
    <name evidence="4" type="ORF">C2E25_10955</name>
</gene>
<dbReference type="InterPro" id="IPR009057">
    <property type="entry name" value="Homeodomain-like_sf"/>
</dbReference>
<dbReference type="PROSITE" id="PS50977">
    <property type="entry name" value="HTH_TETR_2"/>
    <property type="match status" value="1"/>
</dbReference>
<evidence type="ECO:0000313" key="5">
    <source>
        <dbReference type="Proteomes" id="UP000236340"/>
    </source>
</evidence>
<evidence type="ECO:0000313" key="4">
    <source>
        <dbReference type="EMBL" id="PNU19705.1"/>
    </source>
</evidence>
<keyword evidence="1 2" id="KW-0238">DNA-binding</keyword>
<dbReference type="GO" id="GO:0000976">
    <property type="term" value="F:transcription cis-regulatory region binding"/>
    <property type="evidence" value="ECO:0007669"/>
    <property type="project" value="TreeGrafter"/>
</dbReference>
<dbReference type="PROSITE" id="PS01081">
    <property type="entry name" value="HTH_TETR_1"/>
    <property type="match status" value="1"/>
</dbReference>
<organism evidence="4 5">
    <name type="scientific">Geothermobacter hydrogeniphilus</name>
    <dbReference type="NCBI Taxonomy" id="1969733"/>
    <lineage>
        <taxon>Bacteria</taxon>
        <taxon>Pseudomonadati</taxon>
        <taxon>Thermodesulfobacteriota</taxon>
        <taxon>Desulfuromonadia</taxon>
        <taxon>Desulfuromonadales</taxon>
        <taxon>Geothermobacteraceae</taxon>
        <taxon>Geothermobacter</taxon>
    </lineage>
</organism>
<protein>
    <submittedName>
        <fullName evidence="4">TetR/AcrR family transcriptional regulator</fullName>
    </submittedName>
</protein>
<evidence type="ECO:0000259" key="3">
    <source>
        <dbReference type="PROSITE" id="PS50977"/>
    </source>
</evidence>
<evidence type="ECO:0000256" key="2">
    <source>
        <dbReference type="PROSITE-ProRule" id="PRU00335"/>
    </source>
</evidence>
<dbReference type="Proteomes" id="UP000236340">
    <property type="component" value="Unassembled WGS sequence"/>
</dbReference>
<dbReference type="SUPFAM" id="SSF48498">
    <property type="entry name" value="Tetracyclin repressor-like, C-terminal domain"/>
    <property type="match status" value="1"/>
</dbReference>
<dbReference type="InterPro" id="IPR050109">
    <property type="entry name" value="HTH-type_TetR-like_transc_reg"/>
</dbReference>
<proteinExistence type="predicted"/>
<dbReference type="InterPro" id="IPR036271">
    <property type="entry name" value="Tet_transcr_reg_TetR-rel_C_sf"/>
</dbReference>
<dbReference type="OrthoDB" id="9790413at2"/>